<accession>A0AAV0EQQ7</accession>
<sequence>MLRTRPEYPSRPNPYEGPIGSASQSKKAARQSRLGSTARPNFIIIIITRSDINAPSYGVLRGQYVCGLTPALKHRETVSGYTQTSKIAWIDFCFITKIKAHTV</sequence>
<evidence type="ECO:0000256" key="1">
    <source>
        <dbReference type="SAM" id="MobiDB-lite"/>
    </source>
</evidence>
<evidence type="ECO:0000313" key="2">
    <source>
        <dbReference type="EMBL" id="CAH9125551.1"/>
    </source>
</evidence>
<reference evidence="2" key="1">
    <citation type="submission" date="2022-07" db="EMBL/GenBank/DDBJ databases">
        <authorList>
            <person name="Macas J."/>
            <person name="Novak P."/>
            <person name="Neumann P."/>
        </authorList>
    </citation>
    <scope>NUCLEOTIDE SEQUENCE</scope>
</reference>
<protein>
    <submittedName>
        <fullName evidence="2">Uncharacterized protein</fullName>
    </submittedName>
</protein>
<organism evidence="2 3">
    <name type="scientific">Cuscuta epithymum</name>
    <dbReference type="NCBI Taxonomy" id="186058"/>
    <lineage>
        <taxon>Eukaryota</taxon>
        <taxon>Viridiplantae</taxon>
        <taxon>Streptophyta</taxon>
        <taxon>Embryophyta</taxon>
        <taxon>Tracheophyta</taxon>
        <taxon>Spermatophyta</taxon>
        <taxon>Magnoliopsida</taxon>
        <taxon>eudicotyledons</taxon>
        <taxon>Gunneridae</taxon>
        <taxon>Pentapetalae</taxon>
        <taxon>asterids</taxon>
        <taxon>lamiids</taxon>
        <taxon>Solanales</taxon>
        <taxon>Convolvulaceae</taxon>
        <taxon>Cuscuteae</taxon>
        <taxon>Cuscuta</taxon>
        <taxon>Cuscuta subgen. Cuscuta</taxon>
    </lineage>
</organism>
<keyword evidence="3" id="KW-1185">Reference proteome</keyword>
<dbReference type="AlphaFoldDB" id="A0AAV0EQQ7"/>
<gene>
    <name evidence="2" type="ORF">CEPIT_LOCUS26849</name>
</gene>
<dbReference type="Proteomes" id="UP001152523">
    <property type="component" value="Unassembled WGS sequence"/>
</dbReference>
<name>A0AAV0EQQ7_9ASTE</name>
<evidence type="ECO:0000313" key="3">
    <source>
        <dbReference type="Proteomes" id="UP001152523"/>
    </source>
</evidence>
<proteinExistence type="predicted"/>
<dbReference type="EMBL" id="CAMAPF010000938">
    <property type="protein sequence ID" value="CAH9125551.1"/>
    <property type="molecule type" value="Genomic_DNA"/>
</dbReference>
<comment type="caution">
    <text evidence="2">The sequence shown here is derived from an EMBL/GenBank/DDBJ whole genome shotgun (WGS) entry which is preliminary data.</text>
</comment>
<feature type="region of interest" description="Disordered" evidence="1">
    <location>
        <begin position="1"/>
        <end position="35"/>
    </location>
</feature>